<organism evidence="3 4">
    <name type="scientific">Ferrimonas gelatinilytica</name>
    <dbReference type="NCBI Taxonomy" id="1255257"/>
    <lineage>
        <taxon>Bacteria</taxon>
        <taxon>Pseudomonadati</taxon>
        <taxon>Pseudomonadota</taxon>
        <taxon>Gammaproteobacteria</taxon>
        <taxon>Alteromonadales</taxon>
        <taxon>Ferrimonadaceae</taxon>
        <taxon>Ferrimonas</taxon>
    </lineage>
</organism>
<dbReference type="CDD" id="cd20753">
    <property type="entry name" value="cyt_P460_Mc-like"/>
    <property type="match status" value="1"/>
</dbReference>
<gene>
    <name evidence="3" type="ORF">GCM10025772_09370</name>
</gene>
<keyword evidence="4" id="KW-1185">Reference proteome</keyword>
<dbReference type="EMBL" id="BAABLF010000005">
    <property type="protein sequence ID" value="GAA5188720.1"/>
    <property type="molecule type" value="Genomic_DNA"/>
</dbReference>
<name>A0ABP9RZL4_9GAMM</name>
<protein>
    <submittedName>
        <fullName evidence="3">Cytochrome P460 family protein</fullName>
    </submittedName>
</protein>
<dbReference type="Pfam" id="PF16694">
    <property type="entry name" value="Cytochrome_P460"/>
    <property type="match status" value="1"/>
</dbReference>
<evidence type="ECO:0000313" key="3">
    <source>
        <dbReference type="EMBL" id="GAA5188720.1"/>
    </source>
</evidence>
<keyword evidence="1" id="KW-0732">Signal</keyword>
<dbReference type="InterPro" id="IPR032033">
    <property type="entry name" value="Cytochrome_P460"/>
</dbReference>
<accession>A0ABP9RZL4</accession>
<feature type="signal peptide" evidence="1">
    <location>
        <begin position="1"/>
        <end position="16"/>
    </location>
</feature>
<feature type="chain" id="PRO_5045125570" evidence="1">
    <location>
        <begin position="17"/>
        <end position="159"/>
    </location>
</feature>
<sequence length="159" mass="17185">MCGGVAALLLASPLLADEAVPGPSHGIEYPQGWQQWGTIAVSQRTDNQTIRVILGNDIAVEAARSGQTRPWPAGAKLGKVVWKAAALEQWPAALGPEQFVHAEFMVKDPARFTDSGGWGWARWVGLEQTPFNQGNGICVDCHTPVKGQDWVFTKPASWP</sequence>
<dbReference type="Gene3D" id="3.50.70.20">
    <property type="entry name" value="Cytochrome P460"/>
    <property type="match status" value="1"/>
</dbReference>
<comment type="caution">
    <text evidence="3">The sequence shown here is derived from an EMBL/GenBank/DDBJ whole genome shotgun (WGS) entry which is preliminary data.</text>
</comment>
<evidence type="ECO:0000313" key="4">
    <source>
        <dbReference type="Proteomes" id="UP001501600"/>
    </source>
</evidence>
<evidence type="ECO:0000259" key="2">
    <source>
        <dbReference type="Pfam" id="PF16694"/>
    </source>
</evidence>
<feature type="domain" description="Cytochrome P460" evidence="2">
    <location>
        <begin position="30"/>
        <end position="153"/>
    </location>
</feature>
<evidence type="ECO:0000256" key="1">
    <source>
        <dbReference type="SAM" id="SignalP"/>
    </source>
</evidence>
<dbReference type="Proteomes" id="UP001501600">
    <property type="component" value="Unassembled WGS sequence"/>
</dbReference>
<dbReference type="InterPro" id="IPR038142">
    <property type="entry name" value="Cytochrome_P460_sp"/>
</dbReference>
<reference evidence="4" key="1">
    <citation type="journal article" date="2019" name="Int. J. Syst. Evol. Microbiol.">
        <title>The Global Catalogue of Microorganisms (GCM) 10K type strain sequencing project: providing services to taxonomists for standard genome sequencing and annotation.</title>
        <authorList>
            <consortium name="The Broad Institute Genomics Platform"/>
            <consortium name="The Broad Institute Genome Sequencing Center for Infectious Disease"/>
            <person name="Wu L."/>
            <person name="Ma J."/>
        </authorList>
    </citation>
    <scope>NUCLEOTIDE SEQUENCE [LARGE SCALE GENOMIC DNA]</scope>
    <source>
        <strain evidence="4">JCM 18720</strain>
    </source>
</reference>
<proteinExistence type="predicted"/>